<comment type="caution">
    <text evidence="2">The sequence shown here is derived from an EMBL/GenBank/DDBJ whole genome shotgun (WGS) entry which is preliminary data.</text>
</comment>
<evidence type="ECO:0000259" key="1">
    <source>
        <dbReference type="Pfam" id="PF13648"/>
    </source>
</evidence>
<feature type="domain" description="Lipocalin-like" evidence="1">
    <location>
        <begin position="40"/>
        <end position="121"/>
    </location>
</feature>
<gene>
    <name evidence="2" type="ORF">BD809_109142</name>
</gene>
<dbReference type="Pfam" id="PF13648">
    <property type="entry name" value="Lipocalin_4"/>
    <property type="match status" value="1"/>
</dbReference>
<dbReference type="EMBL" id="VNHU01000009">
    <property type="protein sequence ID" value="TYP71560.1"/>
    <property type="molecule type" value="Genomic_DNA"/>
</dbReference>
<sequence>MKKILFKCLLATILFSCSNDDNSSESNNDPSNEAKNEFLGQWKLSKRFLKTSTGAVIQETPVKGCNEKTLIQFNEDGTYRENDIYGDSEGKNCFVNFDESGKYEILPDSEMKFTDNEGYAYIAKVTLINGVLEQTLLNNDPKDDEFEVDEYIKVDEEKEFFVP</sequence>
<reference evidence="2 3" key="1">
    <citation type="submission" date="2019-07" db="EMBL/GenBank/DDBJ databases">
        <title>Genomic Encyclopedia of Archaeal and Bacterial Type Strains, Phase II (KMG-II): from individual species to whole genera.</title>
        <authorList>
            <person name="Goeker M."/>
        </authorList>
    </citation>
    <scope>NUCLEOTIDE SEQUENCE [LARGE SCALE GENOMIC DNA]</scope>
    <source>
        <strain evidence="2 3">DSM 17527</strain>
    </source>
</reference>
<keyword evidence="3" id="KW-1185">Reference proteome</keyword>
<dbReference type="OrthoDB" id="1369845at2"/>
<organism evidence="2 3">
    <name type="scientific">Aquimarina intermedia</name>
    <dbReference type="NCBI Taxonomy" id="350814"/>
    <lineage>
        <taxon>Bacteria</taxon>
        <taxon>Pseudomonadati</taxon>
        <taxon>Bacteroidota</taxon>
        <taxon>Flavobacteriia</taxon>
        <taxon>Flavobacteriales</taxon>
        <taxon>Flavobacteriaceae</taxon>
        <taxon>Aquimarina</taxon>
    </lineage>
</organism>
<protein>
    <submittedName>
        <fullName evidence="2">Lipocalin-like protein</fullName>
    </submittedName>
</protein>
<accession>A0A5S5BZR5</accession>
<name>A0A5S5BZR5_9FLAO</name>
<dbReference type="AlphaFoldDB" id="A0A5S5BZR5"/>
<proteinExistence type="predicted"/>
<dbReference type="InterPro" id="IPR024311">
    <property type="entry name" value="Lipocalin-like"/>
</dbReference>
<dbReference type="RefSeq" id="WP_148783448.1">
    <property type="nucleotide sequence ID" value="NZ_VNHU01000009.1"/>
</dbReference>
<evidence type="ECO:0000313" key="2">
    <source>
        <dbReference type="EMBL" id="TYP71560.1"/>
    </source>
</evidence>
<evidence type="ECO:0000313" key="3">
    <source>
        <dbReference type="Proteomes" id="UP000324376"/>
    </source>
</evidence>
<dbReference type="Proteomes" id="UP000324376">
    <property type="component" value="Unassembled WGS sequence"/>
</dbReference>